<evidence type="ECO:0000313" key="2">
    <source>
        <dbReference type="Proteomes" id="UP000502259"/>
    </source>
</evidence>
<proteinExistence type="predicted"/>
<gene>
    <name evidence="1" type="ORF">HHSLTHF2_11000</name>
</gene>
<protein>
    <submittedName>
        <fullName evidence="1">Uncharacterized protein</fullName>
    </submittedName>
</protein>
<accession>A0A6F8U2R8</accession>
<reference evidence="1 2" key="1">
    <citation type="submission" date="2020-03" db="EMBL/GenBank/DDBJ databases">
        <title>Complete Genome Sequence of Halomonas hydrothermalis Strain Slthf2, Halophilic Bacterium Isolated from Deep-Sea Hydrothermal-Vent Environments.</title>
        <authorList>
            <person name="Takeyama N."/>
            <person name="Huang M."/>
            <person name="Sato K."/>
            <person name="Galipon J."/>
            <person name="Arakawa K."/>
        </authorList>
    </citation>
    <scope>NUCLEOTIDE SEQUENCE [LARGE SCALE GENOMIC DNA]</scope>
    <source>
        <strain evidence="1 2">Slthf2</strain>
    </source>
</reference>
<dbReference type="AlphaFoldDB" id="A0A6F8U2R8"/>
<sequence>MVKLTKLQISEIFREAPKAPLTYILVYKNRGGGGTTTSPDYTATEIRPTAFKKANVAETITPSV</sequence>
<dbReference type="Proteomes" id="UP000502259">
    <property type="component" value="Chromosome"/>
</dbReference>
<evidence type="ECO:0000313" key="1">
    <source>
        <dbReference type="EMBL" id="BCB07210.1"/>
    </source>
</evidence>
<keyword evidence="2" id="KW-1185">Reference proteome</keyword>
<dbReference type="EMBL" id="AP022843">
    <property type="protein sequence ID" value="BCB07210.1"/>
    <property type="molecule type" value="Genomic_DNA"/>
</dbReference>
<name>A0A6F8U2R8_9GAMM</name>
<organism evidence="1 2">
    <name type="scientific">Halomonas hydrothermalis</name>
    <dbReference type="NCBI Taxonomy" id="115561"/>
    <lineage>
        <taxon>Bacteria</taxon>
        <taxon>Pseudomonadati</taxon>
        <taxon>Pseudomonadota</taxon>
        <taxon>Gammaproteobacteria</taxon>
        <taxon>Oceanospirillales</taxon>
        <taxon>Halomonadaceae</taxon>
        <taxon>Halomonas</taxon>
    </lineage>
</organism>